<dbReference type="Pfam" id="PF22022">
    <property type="entry name" value="Phage_int_M"/>
    <property type="match status" value="1"/>
</dbReference>
<dbReference type="KEGG" id="spc:Sputcn32_2900"/>
<dbReference type="Gene3D" id="1.10.443.10">
    <property type="entry name" value="Intergrase catalytic core"/>
    <property type="match status" value="1"/>
</dbReference>
<dbReference type="eggNOG" id="COG0582">
    <property type="taxonomic scope" value="Bacteria"/>
</dbReference>
<evidence type="ECO:0000256" key="2">
    <source>
        <dbReference type="ARBA" id="ARBA00022908"/>
    </source>
</evidence>
<evidence type="ECO:0000313" key="6">
    <source>
        <dbReference type="EMBL" id="ABP76617.1"/>
    </source>
</evidence>
<organism evidence="6">
    <name type="scientific">Shewanella putrefaciens (strain CN-32 / ATCC BAA-453)</name>
    <dbReference type="NCBI Taxonomy" id="319224"/>
    <lineage>
        <taxon>Bacteria</taxon>
        <taxon>Pseudomonadati</taxon>
        <taxon>Pseudomonadota</taxon>
        <taxon>Gammaproteobacteria</taxon>
        <taxon>Alteromonadales</taxon>
        <taxon>Shewanellaceae</taxon>
        <taxon>Shewanella</taxon>
    </lineage>
</organism>
<protein>
    <submittedName>
        <fullName evidence="6">Phage integrase family protein</fullName>
    </submittedName>
</protein>
<dbReference type="HOGENOM" id="CLU_027562_0_4_6"/>
<dbReference type="PANTHER" id="PTHR30629:SF2">
    <property type="entry name" value="PROPHAGE INTEGRASE INTS-RELATED"/>
    <property type="match status" value="1"/>
</dbReference>
<dbReference type="InterPro" id="IPR013762">
    <property type="entry name" value="Integrase-like_cat_sf"/>
</dbReference>
<dbReference type="Pfam" id="PF13356">
    <property type="entry name" value="Arm-DNA-bind_3"/>
    <property type="match status" value="1"/>
</dbReference>
<dbReference type="Gene3D" id="3.30.160.390">
    <property type="entry name" value="Integrase, DNA-binding domain"/>
    <property type="match status" value="1"/>
</dbReference>
<accession>A4Y9I4</accession>
<comment type="similarity">
    <text evidence="1">Belongs to the 'phage' integrase family.</text>
</comment>
<sequence>MFSHHFGLNYMNDKQIKSFLKSKELGRKAVGDGLYIRVQTEGVAYWEVRYSVNGKRRSMVPNGGVYPAMSLVEAKAEAAKVKLLAKQGIDPLAERERQQEITIKTVNDLFDDWYQCTAPRLKHPEIPMRMYTKDIKPAIGQLKVTDVNARDIRAILHKVVKSNRPTVANKTLLFCKQLFNHACKLDVASGNPAAAFNTADAGGLEKNRTRVLSLNEIAAAFPVLRNSRPIFSHENYLAVALLLCLGVRKGELIAAKWSEFDFDQQVWRMPKERSKTGVGITIPLSEFVIEWLKELKIIACGSEYVFPARKASKRREYIANDTLNHALAKLFGQKHDSNKQPFENLLGKAGVEHFTVHDLRRTCRTLLASLKVPPHIAERCLNHKLKGIEGTYNHHDYLEERREALDKLAALISPIINNQTNVISFIKPQSAK</sequence>
<dbReference type="InterPro" id="IPR011010">
    <property type="entry name" value="DNA_brk_join_enz"/>
</dbReference>
<evidence type="ECO:0000256" key="3">
    <source>
        <dbReference type="ARBA" id="ARBA00023125"/>
    </source>
</evidence>
<keyword evidence="2" id="KW-0229">DNA integration</keyword>
<dbReference type="PANTHER" id="PTHR30629">
    <property type="entry name" value="PROPHAGE INTEGRASE"/>
    <property type="match status" value="1"/>
</dbReference>
<dbReference type="InterPro" id="IPR010998">
    <property type="entry name" value="Integrase_recombinase_N"/>
</dbReference>
<gene>
    <name evidence="6" type="ordered locus">Sputcn32_2900</name>
</gene>
<dbReference type="CDD" id="cd00801">
    <property type="entry name" value="INT_P4_C"/>
    <property type="match status" value="1"/>
</dbReference>
<evidence type="ECO:0000259" key="5">
    <source>
        <dbReference type="PROSITE" id="PS51898"/>
    </source>
</evidence>
<dbReference type="InterPro" id="IPR038488">
    <property type="entry name" value="Integrase_DNA-bd_sf"/>
</dbReference>
<dbReference type="GO" id="GO:0015074">
    <property type="term" value="P:DNA integration"/>
    <property type="evidence" value="ECO:0007669"/>
    <property type="project" value="UniProtKB-KW"/>
</dbReference>
<dbReference type="InterPro" id="IPR053876">
    <property type="entry name" value="Phage_int_M"/>
</dbReference>
<feature type="domain" description="Tyr recombinase" evidence="5">
    <location>
        <begin position="207"/>
        <end position="406"/>
    </location>
</feature>
<dbReference type="PROSITE" id="PS51898">
    <property type="entry name" value="TYR_RECOMBINASE"/>
    <property type="match status" value="1"/>
</dbReference>
<name>A4Y9I4_SHEPC</name>
<dbReference type="InterPro" id="IPR025166">
    <property type="entry name" value="Integrase_DNA_bind_dom"/>
</dbReference>
<keyword evidence="3" id="KW-0238">DNA-binding</keyword>
<dbReference type="AlphaFoldDB" id="A4Y9I4"/>
<dbReference type="InterPro" id="IPR002104">
    <property type="entry name" value="Integrase_catalytic"/>
</dbReference>
<reference evidence="6" key="1">
    <citation type="submission" date="2007-04" db="EMBL/GenBank/DDBJ databases">
        <title>Complete sequence of Shewanella putrefaciens CN-32.</title>
        <authorList>
            <consortium name="US DOE Joint Genome Institute"/>
            <person name="Copeland A."/>
            <person name="Lucas S."/>
            <person name="Lapidus A."/>
            <person name="Barry K."/>
            <person name="Detter J.C."/>
            <person name="Glavina del Rio T."/>
            <person name="Hammon N."/>
            <person name="Israni S."/>
            <person name="Dalin E."/>
            <person name="Tice H."/>
            <person name="Pitluck S."/>
            <person name="Chain P."/>
            <person name="Malfatti S."/>
            <person name="Shin M."/>
            <person name="Vergez L."/>
            <person name="Schmutz J."/>
            <person name="Larimer F."/>
            <person name="Land M."/>
            <person name="Hauser L."/>
            <person name="Kyrpides N."/>
            <person name="Mikhailova N."/>
            <person name="Romine M.F."/>
            <person name="Fredrickson J."/>
            <person name="Tiedje J."/>
            <person name="Richardson P."/>
        </authorList>
    </citation>
    <scope>NUCLEOTIDE SEQUENCE [LARGE SCALE GENOMIC DNA]</scope>
    <source>
        <strain evidence="6">CN-32</strain>
    </source>
</reference>
<keyword evidence="4" id="KW-0233">DNA recombination</keyword>
<dbReference type="Pfam" id="PF00589">
    <property type="entry name" value="Phage_integrase"/>
    <property type="match status" value="1"/>
</dbReference>
<proteinExistence type="inferred from homology"/>
<dbReference type="SUPFAM" id="SSF56349">
    <property type="entry name" value="DNA breaking-rejoining enzymes"/>
    <property type="match status" value="1"/>
</dbReference>
<dbReference type="GO" id="GO:0006310">
    <property type="term" value="P:DNA recombination"/>
    <property type="evidence" value="ECO:0007669"/>
    <property type="project" value="UniProtKB-KW"/>
</dbReference>
<dbReference type="Gene3D" id="1.10.150.130">
    <property type="match status" value="1"/>
</dbReference>
<dbReference type="STRING" id="319224.Sputcn32_2900"/>
<dbReference type="InterPro" id="IPR050808">
    <property type="entry name" value="Phage_Integrase"/>
</dbReference>
<evidence type="ECO:0000256" key="1">
    <source>
        <dbReference type="ARBA" id="ARBA00008857"/>
    </source>
</evidence>
<dbReference type="EMBL" id="CP000681">
    <property type="protein sequence ID" value="ABP76617.1"/>
    <property type="molecule type" value="Genomic_DNA"/>
</dbReference>
<dbReference type="GO" id="GO:0003677">
    <property type="term" value="F:DNA binding"/>
    <property type="evidence" value="ECO:0007669"/>
    <property type="project" value="UniProtKB-KW"/>
</dbReference>
<evidence type="ECO:0000256" key="4">
    <source>
        <dbReference type="ARBA" id="ARBA00023172"/>
    </source>
</evidence>